<keyword evidence="2" id="KW-1185">Reference proteome</keyword>
<comment type="caution">
    <text evidence="1">The sequence shown here is derived from an EMBL/GenBank/DDBJ whole genome shotgun (WGS) entry which is preliminary data.</text>
</comment>
<reference evidence="1" key="1">
    <citation type="submission" date="2017-12" db="EMBL/GenBank/DDBJ databases">
        <title>Genomics of Macrococcus caseolyticus.</title>
        <authorList>
            <person name="MacFadyen A.C."/>
            <person name="Paterson G.K."/>
        </authorList>
    </citation>
    <scope>NUCLEOTIDE SEQUENCE</scope>
    <source>
        <strain evidence="1">5459_5_49</strain>
    </source>
</reference>
<gene>
    <name evidence="1" type="ORF">CW682_12265</name>
</gene>
<organism evidence="1 2">
    <name type="scientific">Macrococcoides caseolyticum</name>
    <dbReference type="NCBI Taxonomy" id="69966"/>
    <lineage>
        <taxon>Bacteria</taxon>
        <taxon>Bacillati</taxon>
        <taxon>Bacillota</taxon>
        <taxon>Bacilli</taxon>
        <taxon>Bacillales</taxon>
        <taxon>Staphylococcaceae</taxon>
        <taxon>Macrococcoides</taxon>
    </lineage>
</organism>
<dbReference type="EMBL" id="PIWU01000034">
    <property type="protein sequence ID" value="PKE55311.1"/>
    <property type="molecule type" value="Genomic_DNA"/>
</dbReference>
<sequence>MFGMLITSILAVSALTSSTLLFKMLNVNKKLSQLEFQDLENEIADLRLEYEKAKKFKKLTNEIEVLEKAINEIYEEKTKPLDTSDFVNKIEENRKKLYFNIPTKEELQEGNIKVYYKKEIDDFIKMHEGEHGYHYLSLEVDEHDNTGSIIREVICNYKNVKEYSYYASSRLNGNKGIQVERYCSLEVYINKGCYSIYE</sequence>
<proteinExistence type="predicted"/>
<evidence type="ECO:0000313" key="1">
    <source>
        <dbReference type="EMBL" id="PKE55311.1"/>
    </source>
</evidence>
<dbReference type="Proteomes" id="UP000233606">
    <property type="component" value="Unassembled WGS sequence"/>
</dbReference>
<evidence type="ECO:0000313" key="2">
    <source>
        <dbReference type="Proteomes" id="UP000233606"/>
    </source>
</evidence>
<name>A0ACC9MNU9_9STAP</name>
<protein>
    <submittedName>
        <fullName evidence="1">Uncharacterized protein</fullName>
    </submittedName>
</protein>
<accession>A0ACC9MNU9</accession>